<evidence type="ECO:0000313" key="1">
    <source>
        <dbReference type="EMBL" id="NIF23333.1"/>
    </source>
</evidence>
<dbReference type="PANTHER" id="PTHR40590">
    <property type="entry name" value="CYTOPLASMIC PROTEIN-RELATED"/>
    <property type="match status" value="1"/>
</dbReference>
<name>A0ABX0RDB5_9GAMM</name>
<reference evidence="1 2" key="1">
    <citation type="journal article" date="2019" name="bioRxiv">
        <title>Bacteria contribute to plant secondary compound degradation in a generalist herbivore system.</title>
        <authorList>
            <person name="Francoeur C.B."/>
            <person name="Khadempour L."/>
            <person name="Moreira-Soto R.D."/>
            <person name="Gotting K."/>
            <person name="Book A.J."/>
            <person name="Pinto-Tomas A.A."/>
            <person name="Keefover-Ring K."/>
            <person name="Currie C.R."/>
        </authorList>
    </citation>
    <scope>NUCLEOTIDE SEQUENCE [LARGE SCALE GENOMIC DNA]</scope>
    <source>
        <strain evidence="1">Acro-835</strain>
    </source>
</reference>
<dbReference type="CDD" id="cd14789">
    <property type="entry name" value="Tiki"/>
    <property type="match status" value="1"/>
</dbReference>
<sequence length="267" mass="30394">MTVSLWQRLSALKMRLFPTQYRWPALDMLLGDRWLHLVGSIHMGTQNMQPLPPQLLRRLRQADALIVEADITRGGSPFTQDEQRPPLAERFPASTLAGLEKLLLSLPFSLSQLDNLPAWQIALMLQAQQAQQLGLRPEYGIDYQLLQAARDWHKPVIELEGADAQITLLKTLPDDGKALLLDTLEHWHTNARLLQMMMGWWLEHPPKQRQLALPTTFSQTLNDTLITQRNLQWKESLTALPGGRYVVAVGALHLYGDDNLPELLRQA</sequence>
<dbReference type="InterPro" id="IPR002816">
    <property type="entry name" value="TraB/PrgY/GumN_fam"/>
</dbReference>
<dbReference type="EMBL" id="VWXF01000008">
    <property type="protein sequence ID" value="NIF23333.1"/>
    <property type="molecule type" value="Genomic_DNA"/>
</dbReference>
<comment type="caution">
    <text evidence="1">The sequence shown here is derived from an EMBL/GenBank/DDBJ whole genome shotgun (WGS) entry which is preliminary data.</text>
</comment>
<protein>
    <submittedName>
        <fullName evidence="1">Conjugal transfer protein TraB</fullName>
    </submittedName>
</protein>
<dbReference type="Proteomes" id="UP001515683">
    <property type="component" value="Unassembled WGS sequence"/>
</dbReference>
<accession>A0ABX0RDB5</accession>
<dbReference type="PANTHER" id="PTHR40590:SF1">
    <property type="entry name" value="CYTOPLASMIC PROTEIN"/>
    <property type="match status" value="1"/>
</dbReference>
<dbReference type="InterPro" id="IPR047111">
    <property type="entry name" value="YbaP-like"/>
</dbReference>
<evidence type="ECO:0000313" key="2">
    <source>
        <dbReference type="Proteomes" id="UP001515683"/>
    </source>
</evidence>
<proteinExistence type="predicted"/>
<dbReference type="Pfam" id="PF01963">
    <property type="entry name" value="TraB_PrgY_gumN"/>
    <property type="match status" value="1"/>
</dbReference>
<organism evidence="1 2">
    <name type="scientific">Candidatus Pantoea multigeneris</name>
    <dbReference type="NCBI Taxonomy" id="2608357"/>
    <lineage>
        <taxon>Bacteria</taxon>
        <taxon>Pseudomonadati</taxon>
        <taxon>Pseudomonadota</taxon>
        <taxon>Gammaproteobacteria</taxon>
        <taxon>Enterobacterales</taxon>
        <taxon>Erwiniaceae</taxon>
        <taxon>Pantoea</taxon>
    </lineage>
</organism>
<gene>
    <name evidence="1" type="ORF">F3J40_17275</name>
</gene>
<dbReference type="RefSeq" id="WP_167016549.1">
    <property type="nucleotide sequence ID" value="NZ_VWXF01000008.1"/>
</dbReference>
<keyword evidence="2" id="KW-1185">Reference proteome</keyword>